<feature type="domain" description="Methyltransferase" evidence="3">
    <location>
        <begin position="44"/>
        <end position="135"/>
    </location>
</feature>
<dbReference type="RefSeq" id="WP_173808248.1">
    <property type="nucleotide sequence ID" value="NZ_JABSNP010000001.1"/>
</dbReference>
<name>A0ABX2FK32_9BACT</name>
<keyword evidence="4" id="KW-0830">Ubiquinone</keyword>
<organism evidence="4 5">
    <name type="scientific">Hymenobacter caeli</name>
    <dbReference type="NCBI Taxonomy" id="2735894"/>
    <lineage>
        <taxon>Bacteria</taxon>
        <taxon>Pseudomonadati</taxon>
        <taxon>Bacteroidota</taxon>
        <taxon>Cytophagia</taxon>
        <taxon>Cytophagales</taxon>
        <taxon>Hymenobacteraceae</taxon>
        <taxon>Hymenobacter</taxon>
    </lineage>
</organism>
<dbReference type="Proteomes" id="UP000779507">
    <property type="component" value="Unassembled WGS sequence"/>
</dbReference>
<evidence type="ECO:0000313" key="5">
    <source>
        <dbReference type="Proteomes" id="UP000779507"/>
    </source>
</evidence>
<dbReference type="PANTHER" id="PTHR43861">
    <property type="entry name" value="TRANS-ACONITATE 2-METHYLTRANSFERASE-RELATED"/>
    <property type="match status" value="1"/>
</dbReference>
<evidence type="ECO:0000259" key="3">
    <source>
        <dbReference type="Pfam" id="PF13649"/>
    </source>
</evidence>
<dbReference type="PANTHER" id="PTHR43861:SF1">
    <property type="entry name" value="TRANS-ACONITATE 2-METHYLTRANSFERASE"/>
    <property type="match status" value="1"/>
</dbReference>
<evidence type="ECO:0000313" key="4">
    <source>
        <dbReference type="EMBL" id="NRT17472.1"/>
    </source>
</evidence>
<keyword evidence="5" id="KW-1185">Reference proteome</keyword>
<reference evidence="4 5" key="1">
    <citation type="submission" date="2020-05" db="EMBL/GenBank/DDBJ databases">
        <title>Genomic Encyclopedia of Type Strains, Phase IV (KMG-V): Genome sequencing to study the core and pangenomes of soil and plant-associated prokaryotes.</title>
        <authorList>
            <person name="Whitman W."/>
        </authorList>
    </citation>
    <scope>NUCLEOTIDE SEQUENCE [LARGE SCALE GENOMIC DNA]</scope>
    <source>
        <strain evidence="4 5">9A</strain>
    </source>
</reference>
<dbReference type="SUPFAM" id="SSF53335">
    <property type="entry name" value="S-adenosyl-L-methionine-dependent methyltransferases"/>
    <property type="match status" value="1"/>
</dbReference>
<dbReference type="InterPro" id="IPR041698">
    <property type="entry name" value="Methyltransf_25"/>
</dbReference>
<keyword evidence="2" id="KW-0808">Transferase</keyword>
<evidence type="ECO:0000256" key="1">
    <source>
        <dbReference type="ARBA" id="ARBA00022603"/>
    </source>
</evidence>
<sequence>MPTIADAYDQWADQYDTNQNKTRDLEGHALRTLLDSLERPLASVLEIGCGTGKNSEWLVTRAQQVVGVDFSLEMLARAQAKVQAENIRFEFADITEPWEFTDQKFDLITFSLVLEHVEDLRFVFAQTLAHAKPGGLVYVGELHPFKQYQGSQARFDTPAGRVEVPVFQHHVAEFTQLAKAAGLYLLDLREWFDEDAPAGPPRILTLLFQRMQVVS</sequence>
<gene>
    <name evidence="4" type="ORF">HNP98_000275</name>
</gene>
<comment type="caution">
    <text evidence="4">The sequence shown here is derived from an EMBL/GenBank/DDBJ whole genome shotgun (WGS) entry which is preliminary data.</text>
</comment>
<evidence type="ECO:0000256" key="2">
    <source>
        <dbReference type="ARBA" id="ARBA00022679"/>
    </source>
</evidence>
<proteinExistence type="predicted"/>
<accession>A0ABX2FK32</accession>
<dbReference type="Pfam" id="PF13649">
    <property type="entry name" value="Methyltransf_25"/>
    <property type="match status" value="1"/>
</dbReference>
<protein>
    <submittedName>
        <fullName evidence="4">Ubiquinone/menaquinone biosynthesis C-methylase UbiE</fullName>
    </submittedName>
</protein>
<dbReference type="InterPro" id="IPR029063">
    <property type="entry name" value="SAM-dependent_MTases_sf"/>
</dbReference>
<dbReference type="Gene3D" id="3.40.50.150">
    <property type="entry name" value="Vaccinia Virus protein VP39"/>
    <property type="match status" value="1"/>
</dbReference>
<dbReference type="CDD" id="cd02440">
    <property type="entry name" value="AdoMet_MTases"/>
    <property type="match status" value="1"/>
</dbReference>
<keyword evidence="1" id="KW-0489">Methyltransferase</keyword>
<dbReference type="EMBL" id="JABSNP010000001">
    <property type="protein sequence ID" value="NRT17472.1"/>
    <property type="molecule type" value="Genomic_DNA"/>
</dbReference>